<keyword evidence="2" id="KW-0540">Nuclease</keyword>
<reference evidence="2 3" key="1">
    <citation type="submission" date="2018-07" db="EMBL/GenBank/DDBJ databases">
        <title>Whole genome Sequencing of Pseudoxanthomonas gei KCTC 32298 (T).</title>
        <authorList>
            <person name="Kumar S."/>
            <person name="Bansal K."/>
            <person name="Kaur A."/>
            <person name="Patil P."/>
            <person name="Sharma S."/>
            <person name="Patil P.B."/>
        </authorList>
    </citation>
    <scope>NUCLEOTIDE SEQUENCE [LARGE SCALE GENOMIC DNA]</scope>
    <source>
        <strain evidence="2 3">KCTC 32298</strain>
    </source>
</reference>
<keyword evidence="3" id="KW-1185">Reference proteome</keyword>
<evidence type="ECO:0000313" key="3">
    <source>
        <dbReference type="Proteomes" id="UP001429354"/>
    </source>
</evidence>
<dbReference type="EMBL" id="QOVG01000008">
    <property type="protein sequence ID" value="NDK39598.1"/>
    <property type="molecule type" value="Genomic_DNA"/>
</dbReference>
<proteinExistence type="predicted"/>
<dbReference type="GO" id="GO:0004519">
    <property type="term" value="F:endonuclease activity"/>
    <property type="evidence" value="ECO:0007669"/>
    <property type="project" value="UniProtKB-KW"/>
</dbReference>
<dbReference type="Pfam" id="PF01844">
    <property type="entry name" value="HNH"/>
    <property type="match status" value="1"/>
</dbReference>
<name>A0ABX0ADD7_9GAMM</name>
<dbReference type="Proteomes" id="UP001429354">
    <property type="component" value="Unassembled WGS sequence"/>
</dbReference>
<protein>
    <submittedName>
        <fullName evidence="2">Restriction endonuclease</fullName>
    </submittedName>
</protein>
<organism evidence="2 3">
    <name type="scientific">Pseudoxanthomonas gei</name>
    <dbReference type="NCBI Taxonomy" id="1383030"/>
    <lineage>
        <taxon>Bacteria</taxon>
        <taxon>Pseudomonadati</taxon>
        <taxon>Pseudomonadota</taxon>
        <taxon>Gammaproteobacteria</taxon>
        <taxon>Lysobacterales</taxon>
        <taxon>Lysobacteraceae</taxon>
        <taxon>Pseudoxanthomonas</taxon>
    </lineage>
</organism>
<accession>A0ABX0ADD7</accession>
<evidence type="ECO:0000313" key="2">
    <source>
        <dbReference type="EMBL" id="NDK39598.1"/>
    </source>
</evidence>
<dbReference type="InterPro" id="IPR002711">
    <property type="entry name" value="HNH"/>
</dbReference>
<keyword evidence="2" id="KW-0255">Endonuclease</keyword>
<comment type="caution">
    <text evidence="2">The sequence shown here is derived from an EMBL/GenBank/DDBJ whole genome shotgun (WGS) entry which is preliminary data.</text>
</comment>
<keyword evidence="2" id="KW-0378">Hydrolase</keyword>
<gene>
    <name evidence="2" type="ORF">DT603_12170</name>
</gene>
<sequence length="127" mass="14372">MSKTLAQIRAQAYEAQSGRCYYCNLPMFLESVLQFAVSHRVSVGLALKLSCTAEHLVAKCEGGTDDASNIAAACYFCNTKRHARQVPLRVNEHRHLVRNRLNEGRWHAREVLAVAELVKLSARKQYR</sequence>
<dbReference type="Gene3D" id="1.10.30.50">
    <property type="match status" value="1"/>
</dbReference>
<evidence type="ECO:0000259" key="1">
    <source>
        <dbReference type="Pfam" id="PF01844"/>
    </source>
</evidence>
<feature type="domain" description="HNH" evidence="1">
    <location>
        <begin position="50"/>
        <end position="84"/>
    </location>
</feature>